<dbReference type="SUPFAM" id="SSF46938">
    <property type="entry name" value="CRAL/TRIO N-terminal domain"/>
    <property type="match status" value="1"/>
</dbReference>
<dbReference type="GO" id="GO:0016020">
    <property type="term" value="C:membrane"/>
    <property type="evidence" value="ECO:0007669"/>
    <property type="project" value="TreeGrafter"/>
</dbReference>
<reference evidence="2 3" key="1">
    <citation type="submission" date="2019-01" db="EMBL/GenBank/DDBJ databases">
        <authorList>
            <person name="Sayadi A."/>
        </authorList>
    </citation>
    <scope>NUCLEOTIDE SEQUENCE [LARGE SCALE GENOMIC DNA]</scope>
</reference>
<evidence type="ECO:0000313" key="2">
    <source>
        <dbReference type="EMBL" id="VEN52483.1"/>
    </source>
</evidence>
<proteinExistence type="predicted"/>
<dbReference type="CDD" id="cd00170">
    <property type="entry name" value="SEC14"/>
    <property type="match status" value="1"/>
</dbReference>
<protein>
    <recommendedName>
        <fullName evidence="1">CRAL-TRIO domain-containing protein</fullName>
    </recommendedName>
</protein>
<evidence type="ECO:0000313" key="3">
    <source>
        <dbReference type="Proteomes" id="UP000410492"/>
    </source>
</evidence>
<keyword evidence="3" id="KW-1185">Reference proteome</keyword>
<dbReference type="InterPro" id="IPR036273">
    <property type="entry name" value="CRAL/TRIO_N_dom_sf"/>
</dbReference>
<dbReference type="Pfam" id="PF00650">
    <property type="entry name" value="CRAL_TRIO"/>
    <property type="match status" value="1"/>
</dbReference>
<dbReference type="PANTHER" id="PTHR10174">
    <property type="entry name" value="ALPHA-TOCOPHEROL TRANSFER PROTEIN-RELATED"/>
    <property type="match status" value="1"/>
</dbReference>
<dbReference type="SUPFAM" id="SSF52087">
    <property type="entry name" value="CRAL/TRIO domain"/>
    <property type="match status" value="1"/>
</dbReference>
<feature type="domain" description="CRAL-TRIO" evidence="1">
    <location>
        <begin position="155"/>
        <end position="251"/>
    </location>
</feature>
<dbReference type="InterPro" id="IPR036865">
    <property type="entry name" value="CRAL-TRIO_dom_sf"/>
</dbReference>
<gene>
    <name evidence="2" type="ORF">CALMAC_LOCUS12597</name>
</gene>
<accession>A0A653CXL8</accession>
<dbReference type="PROSITE" id="PS50191">
    <property type="entry name" value="CRAL_TRIO"/>
    <property type="match status" value="1"/>
</dbReference>
<evidence type="ECO:0000259" key="1">
    <source>
        <dbReference type="PROSITE" id="PS50191"/>
    </source>
</evidence>
<dbReference type="PRINTS" id="PR00180">
    <property type="entry name" value="CRETINALDHBP"/>
</dbReference>
<dbReference type="Gene3D" id="3.40.525.10">
    <property type="entry name" value="CRAL-TRIO lipid binding domain"/>
    <property type="match status" value="1"/>
</dbReference>
<dbReference type="SMART" id="SM00516">
    <property type="entry name" value="SEC14"/>
    <property type="match status" value="1"/>
</dbReference>
<dbReference type="InterPro" id="IPR001251">
    <property type="entry name" value="CRAL-TRIO_dom"/>
</dbReference>
<dbReference type="AlphaFoldDB" id="A0A653CXL8"/>
<dbReference type="OrthoDB" id="6575879at2759"/>
<dbReference type="PANTHER" id="PTHR10174:SF222">
    <property type="entry name" value="GH10083P-RELATED"/>
    <property type="match status" value="1"/>
</dbReference>
<dbReference type="GO" id="GO:1902936">
    <property type="term" value="F:phosphatidylinositol bisphosphate binding"/>
    <property type="evidence" value="ECO:0007669"/>
    <property type="project" value="TreeGrafter"/>
</dbReference>
<name>A0A653CXL8_CALMS</name>
<sequence>MNEKLQILEVDRDRVRFCLRKTEKDACDYIVAVKKWCRLQKHLPEKPSDELIESFLVTNRFLVERTKEKLDMYYTIRSLLPECFRNKNPKLPNMKEIAKVVYYCPLPKMTNELCRVNIVKIIGEPESFDAYDCFGHQMNINEIRLHEEINLGDILIIDFANVKAGHVVKFTPVHMRKASIIIEKVFSNRIKGIHIINAPAYVEPVISVLKSFLKQKLLNRIHVHSSQKLLLNHISSDVLPKDYGGKEMPLEELNDLWLKKLEEYQERFDKLDTLRVNEQLRPTPLKNDDILGYHGNFQKLDVD</sequence>
<dbReference type="Proteomes" id="UP000410492">
    <property type="component" value="Unassembled WGS sequence"/>
</dbReference>
<dbReference type="EMBL" id="CAACVG010009206">
    <property type="protein sequence ID" value="VEN52483.1"/>
    <property type="molecule type" value="Genomic_DNA"/>
</dbReference>
<organism evidence="2 3">
    <name type="scientific">Callosobruchus maculatus</name>
    <name type="common">Southern cowpea weevil</name>
    <name type="synonym">Pulse bruchid</name>
    <dbReference type="NCBI Taxonomy" id="64391"/>
    <lineage>
        <taxon>Eukaryota</taxon>
        <taxon>Metazoa</taxon>
        <taxon>Ecdysozoa</taxon>
        <taxon>Arthropoda</taxon>
        <taxon>Hexapoda</taxon>
        <taxon>Insecta</taxon>
        <taxon>Pterygota</taxon>
        <taxon>Neoptera</taxon>
        <taxon>Endopterygota</taxon>
        <taxon>Coleoptera</taxon>
        <taxon>Polyphaga</taxon>
        <taxon>Cucujiformia</taxon>
        <taxon>Chrysomeloidea</taxon>
        <taxon>Chrysomelidae</taxon>
        <taxon>Bruchinae</taxon>
        <taxon>Bruchini</taxon>
        <taxon>Callosobruchus</taxon>
    </lineage>
</organism>